<comment type="caution">
    <text evidence="1">The sequence shown here is derived from an EMBL/GenBank/DDBJ whole genome shotgun (WGS) entry which is preliminary data.</text>
</comment>
<dbReference type="EMBL" id="SJPM01000015">
    <property type="protein sequence ID" value="TWT91340.1"/>
    <property type="molecule type" value="Genomic_DNA"/>
</dbReference>
<dbReference type="InterPro" id="IPR036844">
    <property type="entry name" value="Hint_dom_sf"/>
</dbReference>
<dbReference type="Gene3D" id="2.170.16.10">
    <property type="entry name" value="Hedgehog/Intein (Hint) domain"/>
    <property type="match status" value="1"/>
</dbReference>
<keyword evidence="2" id="KW-1185">Reference proteome</keyword>
<dbReference type="AlphaFoldDB" id="A0A5C5ZW11"/>
<gene>
    <name evidence="1" type="ORF">Pla100_51880</name>
</gene>
<evidence type="ECO:0000313" key="1">
    <source>
        <dbReference type="EMBL" id="TWT91340.1"/>
    </source>
</evidence>
<dbReference type="Proteomes" id="UP000316213">
    <property type="component" value="Unassembled WGS sequence"/>
</dbReference>
<organism evidence="1 2">
    <name type="scientific">Neorhodopirellula pilleata</name>
    <dbReference type="NCBI Taxonomy" id="2714738"/>
    <lineage>
        <taxon>Bacteria</taxon>
        <taxon>Pseudomonadati</taxon>
        <taxon>Planctomycetota</taxon>
        <taxon>Planctomycetia</taxon>
        <taxon>Pirellulales</taxon>
        <taxon>Pirellulaceae</taxon>
        <taxon>Neorhodopirellula</taxon>
    </lineage>
</organism>
<dbReference type="CDD" id="cd00081">
    <property type="entry name" value="Hint"/>
    <property type="match status" value="1"/>
</dbReference>
<reference evidence="1 2" key="1">
    <citation type="submission" date="2019-02" db="EMBL/GenBank/DDBJ databases">
        <title>Deep-cultivation of Planctomycetes and their phenomic and genomic characterization uncovers novel biology.</title>
        <authorList>
            <person name="Wiegand S."/>
            <person name="Jogler M."/>
            <person name="Boedeker C."/>
            <person name="Pinto D."/>
            <person name="Vollmers J."/>
            <person name="Rivas-Marin E."/>
            <person name="Kohn T."/>
            <person name="Peeters S.H."/>
            <person name="Heuer A."/>
            <person name="Rast P."/>
            <person name="Oberbeckmann S."/>
            <person name="Bunk B."/>
            <person name="Jeske O."/>
            <person name="Meyerdierks A."/>
            <person name="Storesund J.E."/>
            <person name="Kallscheuer N."/>
            <person name="Luecker S."/>
            <person name="Lage O.M."/>
            <person name="Pohl T."/>
            <person name="Merkel B.J."/>
            <person name="Hornburger P."/>
            <person name="Mueller R.-W."/>
            <person name="Bruemmer F."/>
            <person name="Labrenz M."/>
            <person name="Spormann A.M."/>
            <person name="Op Den Camp H."/>
            <person name="Overmann J."/>
            <person name="Amann R."/>
            <person name="Jetten M.S.M."/>
            <person name="Mascher T."/>
            <person name="Medema M.H."/>
            <person name="Devos D.P."/>
            <person name="Kaster A.-K."/>
            <person name="Ovreas L."/>
            <person name="Rohde M."/>
            <person name="Galperin M.Y."/>
            <person name="Jogler C."/>
        </authorList>
    </citation>
    <scope>NUCLEOTIDE SEQUENCE [LARGE SCALE GENOMIC DNA]</scope>
    <source>
        <strain evidence="1 2">Pla100</strain>
    </source>
</reference>
<accession>A0A5C5ZW11</accession>
<evidence type="ECO:0008006" key="3">
    <source>
        <dbReference type="Google" id="ProtNLM"/>
    </source>
</evidence>
<name>A0A5C5ZW11_9BACT</name>
<proteinExistence type="predicted"/>
<dbReference type="SUPFAM" id="SSF51294">
    <property type="entry name" value="Hedgehog/intein (Hint) domain"/>
    <property type="match status" value="1"/>
</dbReference>
<evidence type="ECO:0000313" key="2">
    <source>
        <dbReference type="Proteomes" id="UP000316213"/>
    </source>
</evidence>
<sequence>MGQRVIGENPESFDVDPDFTDPVQEFTRRIVATVLKEDGTAVDVEMLQPVSFVDALGLVRGSELPLHLAELDVKGIATVTEVTDCPTIQQGEGQVVTARFITRHAENRVRVTLSNGTEFIATDVHPVWTPENRQWTPAGEQTEGTLVDTLEEEVTVQSVKPLSDAAAVYNIEVNGHHVYRVADVRVFLHNTCSPVPESCFNLDDSVNTEKFRGQPGSSLNTYGEVCHKQAFSEELLGRNPEMFSTRYRYRIEEMGLSPEVDPK</sequence>
<protein>
    <recommendedName>
        <fullName evidence="3">Intein C-terminal splicing domain-containing protein</fullName>
    </recommendedName>
</protein>